<reference evidence="3 6" key="1">
    <citation type="submission" date="2016-07" db="EMBL/GenBank/DDBJ databases">
        <title>Characterization of isolates of Eisenbergiella tayi derived from blood cultures, using whole genome sequencing.</title>
        <authorList>
            <person name="Burdz T."/>
            <person name="Wiebe D."/>
            <person name="Huynh C."/>
            <person name="Bernard K."/>
        </authorList>
    </citation>
    <scope>NUCLEOTIDE SEQUENCE [LARGE SCALE GENOMIC DNA]</scope>
    <source>
        <strain evidence="3 6">NML 110608</strain>
    </source>
</reference>
<dbReference type="AlphaFoldDB" id="A0A1E3UF63"/>
<sequence length="304" mass="34932">MKYAIVTTTYNDETGIGKYIENILMQTILPVELIIADGGSKDNTCKIINKYSKEFADKIQIKLYAAGRLNIAEGFNLAIKSSSEEIIGITGVGNHYPNDYFEKLLAGMKKNGCEVCYGTIRGEGLNKFQKVYRQAFLIRDAQCKIPCNRGVLIKKSVFQKIGFFYESFIYAGEDAEFFELAQRSGINMKYIDNAEFVWETPKNFKEYVKQTKNYTIAKLQMKETKKIVLNTITKILIIILGILFICFKPFISLLLLFLCGCLFLVHSKIKGISSMMLYLNYKVLTIIYTIRYAEYLKKKYKVIR</sequence>
<evidence type="ECO:0000313" key="7">
    <source>
        <dbReference type="Proteomes" id="UP000094271"/>
    </source>
</evidence>
<evidence type="ECO:0000313" key="4">
    <source>
        <dbReference type="EMBL" id="ODR49152.1"/>
    </source>
</evidence>
<keyword evidence="1" id="KW-0472">Membrane</keyword>
<evidence type="ECO:0000313" key="8">
    <source>
        <dbReference type="Proteomes" id="UP000094869"/>
    </source>
</evidence>
<protein>
    <submittedName>
        <fullName evidence="3">Putative glycosyl transferase</fullName>
    </submittedName>
</protein>
<dbReference type="PANTHER" id="PTHR22916:SF3">
    <property type="entry name" value="UDP-GLCNAC:BETAGAL BETA-1,3-N-ACETYLGLUCOSAMINYLTRANSFERASE-LIKE PROTEIN 1"/>
    <property type="match status" value="1"/>
</dbReference>
<dbReference type="Proteomes" id="UP000094271">
    <property type="component" value="Unassembled WGS sequence"/>
</dbReference>
<organism evidence="4 7">
    <name type="scientific">Eisenbergiella tayi</name>
    <dbReference type="NCBI Taxonomy" id="1432052"/>
    <lineage>
        <taxon>Bacteria</taxon>
        <taxon>Bacillati</taxon>
        <taxon>Bacillota</taxon>
        <taxon>Clostridia</taxon>
        <taxon>Lachnospirales</taxon>
        <taxon>Lachnospiraceae</taxon>
        <taxon>Eisenbergiella</taxon>
    </lineage>
</organism>
<feature type="domain" description="Glycosyltransferase 2-like" evidence="2">
    <location>
        <begin position="5"/>
        <end position="141"/>
    </location>
</feature>
<dbReference type="GO" id="GO:0016758">
    <property type="term" value="F:hexosyltransferase activity"/>
    <property type="evidence" value="ECO:0007669"/>
    <property type="project" value="UniProtKB-ARBA"/>
</dbReference>
<dbReference type="RefSeq" id="WP_069151970.1">
    <property type="nucleotide sequence ID" value="NZ_DBFYTW010000154.1"/>
</dbReference>
<dbReference type="EMBL" id="MEHD01000021">
    <property type="protein sequence ID" value="ODR57718.1"/>
    <property type="molecule type" value="Genomic_DNA"/>
</dbReference>
<feature type="transmembrane region" description="Helical" evidence="1">
    <location>
        <begin position="271"/>
        <end position="290"/>
    </location>
</feature>
<evidence type="ECO:0000256" key="1">
    <source>
        <dbReference type="SAM" id="Phobius"/>
    </source>
</evidence>
<feature type="transmembrane region" description="Helical" evidence="1">
    <location>
        <begin position="235"/>
        <end position="265"/>
    </location>
</feature>
<comment type="caution">
    <text evidence="4">The sequence shown here is derived from an EMBL/GenBank/DDBJ whole genome shotgun (WGS) entry which is preliminary data.</text>
</comment>
<accession>A0A1E3UF63</accession>
<evidence type="ECO:0000313" key="3">
    <source>
        <dbReference type="EMBL" id="ODM05821.1"/>
    </source>
</evidence>
<keyword evidence="8" id="KW-1185">Reference proteome</keyword>
<dbReference type="Gene3D" id="3.90.550.10">
    <property type="entry name" value="Spore Coat Polysaccharide Biosynthesis Protein SpsA, Chain A"/>
    <property type="match status" value="1"/>
</dbReference>
<dbReference type="Pfam" id="PF00535">
    <property type="entry name" value="Glycos_transf_2"/>
    <property type="match status" value="1"/>
</dbReference>
<keyword evidence="3" id="KW-0808">Transferase</keyword>
<dbReference type="Proteomes" id="UP000094869">
    <property type="component" value="Unassembled WGS sequence"/>
</dbReference>
<name>A0A1E3UF63_9FIRM</name>
<evidence type="ECO:0000313" key="6">
    <source>
        <dbReference type="Proteomes" id="UP000094067"/>
    </source>
</evidence>
<dbReference type="InterPro" id="IPR029044">
    <property type="entry name" value="Nucleotide-diphossugar_trans"/>
</dbReference>
<dbReference type="Proteomes" id="UP000094067">
    <property type="component" value="Unassembled WGS sequence"/>
</dbReference>
<dbReference type="InterPro" id="IPR001173">
    <property type="entry name" value="Glyco_trans_2-like"/>
</dbReference>
<gene>
    <name evidence="4" type="ORF">BEI59_18745</name>
    <name evidence="3" type="ORF">BEI61_01710</name>
    <name evidence="5" type="ORF">BEI63_11505</name>
</gene>
<keyword evidence="1" id="KW-0812">Transmembrane</keyword>
<dbReference type="OrthoDB" id="396512at2"/>
<evidence type="ECO:0000313" key="5">
    <source>
        <dbReference type="EMBL" id="ODR57718.1"/>
    </source>
</evidence>
<dbReference type="PANTHER" id="PTHR22916">
    <property type="entry name" value="GLYCOSYLTRANSFERASE"/>
    <property type="match status" value="1"/>
</dbReference>
<proteinExistence type="predicted"/>
<keyword evidence="1" id="KW-1133">Transmembrane helix</keyword>
<dbReference type="SUPFAM" id="SSF53448">
    <property type="entry name" value="Nucleotide-diphospho-sugar transferases"/>
    <property type="match status" value="1"/>
</dbReference>
<dbReference type="EMBL" id="MCGH01000002">
    <property type="protein sequence ID" value="ODM05821.1"/>
    <property type="molecule type" value="Genomic_DNA"/>
</dbReference>
<reference evidence="5 8" key="2">
    <citation type="submission" date="2016-08" db="EMBL/GenBank/DDBJ databases">
        <title>Characterization of Isolates of Eisenbergiella tayi Derived from Blood Cultures, Using Whole Genome Sequencing.</title>
        <authorList>
            <person name="Bernier A.-M."/>
            <person name="Burdz T."/>
            <person name="Wiebe D."/>
            <person name="Bernard K."/>
        </authorList>
    </citation>
    <scope>NUCLEOTIDE SEQUENCE [LARGE SCALE GENOMIC DNA]</scope>
    <source>
        <strain evidence="5 8">NML120146</strain>
    </source>
</reference>
<reference evidence="4 7" key="3">
    <citation type="submission" date="2016-08" db="EMBL/GenBank/DDBJ databases">
        <authorList>
            <person name="Seilhamer J.J."/>
        </authorList>
    </citation>
    <scope>NUCLEOTIDE SEQUENCE [LARGE SCALE GENOMIC DNA]</scope>
    <source>
        <strain evidence="4 7">NML150140-1</strain>
    </source>
</reference>
<dbReference type="EMBL" id="MEHA01000014">
    <property type="protein sequence ID" value="ODR49152.1"/>
    <property type="molecule type" value="Genomic_DNA"/>
</dbReference>
<evidence type="ECO:0000259" key="2">
    <source>
        <dbReference type="Pfam" id="PF00535"/>
    </source>
</evidence>